<evidence type="ECO:0000256" key="1">
    <source>
        <dbReference type="ARBA" id="ARBA00004370"/>
    </source>
</evidence>
<sequence>MPAHGTDLFSNFYIEKNHFFEVDVFPDTTSIWDIGSVIPEKKMIAAYPGLPNPMSFDAPLAGWAMLDPYGVRLPTGSWLRAEGLFNSDPQMADTRLTTQNWVISAAKFSLLGTAEDDVLDDTTATTGSHLEGLDGDDLLIGSTHDDRLSGDAGADTLIGGLGLDTLIGGEGHDVIYGSLSEGSSETDLADRILAGYGDDFADGGYGNDLLRGGVGNDTLLGGFGSDTLIGGEGHDVLTGSALSDVIFGNSGADFINGGFGHDRLNGGWGADRFFHLGTAGHGSDWIQDYSAADRDVLHFGGAATADQFQLQFVETPGAGKDGIAEAFVTYRPTGQILWALVDGQSQKAINLLLNGETITLPAPNNVMVGSPGVDSFIGGPGIDVVNYQQETGPHGVSVNLSASDKDVDGVLFAAQTATDTYGTQGEHLEGIETLHGTHQNDILIGSETDKLETFYTYGGANYIDAGDGHSRIHLRGDLDGTVVNVGTSHTNTRDVLVFGFANNAIETTGHITITGQGSAGSRFHHHLVFEALHDGVTVNLGGTTGSDLSVAYGATWAGGSLDFTKSPHFLEVEGSQFPDVIIGGNPNHNYLEWLHGNKGADTIHGGSGTDDTVVYEYEKGTKGVLVYLDDGGATSGHSKAALEDAYGFAVTSNGYATDRYGDTDTLVNIDDVRATSSDDYLVGSAGDNSFWGLAGDDTINGGAGIDAVHYRGDIFFTEVGDPALTTSGITANLFLGTVSNDGYSGTDTLINIENLFATDHADRVIGNNADNRLRGYSGHDHLSGLRGNDTLIGDGGNDTLDGLEGNDVLIGLTGNDSLAGGSGRDTFDFDVLMGDDVIADFEIDLDRLRFTTALAGDQSVNDIAQNAELTSRGLEITFDGNGSLLLVGLTLTDPLELADRIFLF</sequence>
<dbReference type="RefSeq" id="WP_343211960.1">
    <property type="nucleotide sequence ID" value="NZ_CP123585.1"/>
</dbReference>
<organism evidence="8 9">
    <name type="scientific">Aliisedimentitalea scapharcae</name>
    <dbReference type="NCBI Taxonomy" id="1524259"/>
    <lineage>
        <taxon>Bacteria</taxon>
        <taxon>Pseudomonadati</taxon>
        <taxon>Pseudomonadota</taxon>
        <taxon>Alphaproteobacteria</taxon>
        <taxon>Rhodobacterales</taxon>
        <taxon>Roseobacteraceae</taxon>
        <taxon>Aliisedimentitalea</taxon>
    </lineage>
</organism>
<reference evidence="8 9" key="1">
    <citation type="submission" date="2023-04" db="EMBL/GenBank/DDBJ databases">
        <title>Complete genome sequence of Alisedimentitalea scapharcae.</title>
        <authorList>
            <person name="Rong J.-C."/>
            <person name="Yi M.-L."/>
            <person name="Zhao Q."/>
        </authorList>
    </citation>
    <scope>NUCLEOTIDE SEQUENCE [LARGE SCALE GENOMIC DNA]</scope>
    <source>
        <strain evidence="8 9">KCTC 42119</strain>
        <plasmid evidence="8 9">unnamed4</plasmid>
    </source>
</reference>
<keyword evidence="7" id="KW-0472">Membrane</keyword>
<keyword evidence="5" id="KW-0677">Repeat</keyword>
<dbReference type="InterPro" id="IPR003995">
    <property type="entry name" value="RTX_toxin_determinant-A"/>
</dbReference>
<dbReference type="Gene3D" id="2.150.10.10">
    <property type="entry name" value="Serralysin-like metalloprotease, C-terminal"/>
    <property type="match status" value="6"/>
</dbReference>
<dbReference type="InterPro" id="IPR018511">
    <property type="entry name" value="Hemolysin-typ_Ca-bd_CS"/>
</dbReference>
<dbReference type="EMBL" id="CP123585">
    <property type="protein sequence ID" value="WZK91318.1"/>
    <property type="molecule type" value="Genomic_DNA"/>
</dbReference>
<keyword evidence="8" id="KW-0614">Plasmid</keyword>
<evidence type="ECO:0000256" key="5">
    <source>
        <dbReference type="ARBA" id="ARBA00022737"/>
    </source>
</evidence>
<dbReference type="PRINTS" id="PR01488">
    <property type="entry name" value="RTXTOXINA"/>
</dbReference>
<proteinExistence type="predicted"/>
<dbReference type="Proteomes" id="UP001623232">
    <property type="component" value="Plasmid unnamed4"/>
</dbReference>
<protein>
    <submittedName>
        <fullName evidence="8">Calcium-binding protein</fullName>
    </submittedName>
</protein>
<dbReference type="PROSITE" id="PS00330">
    <property type="entry name" value="HEMOLYSIN_CALCIUM"/>
    <property type="match status" value="3"/>
</dbReference>
<evidence type="ECO:0000313" key="9">
    <source>
        <dbReference type="Proteomes" id="UP001623232"/>
    </source>
</evidence>
<name>A0ABZ2Y035_9RHOB</name>
<dbReference type="PRINTS" id="PR00313">
    <property type="entry name" value="CABNDNGRPT"/>
</dbReference>
<evidence type="ECO:0000256" key="6">
    <source>
        <dbReference type="ARBA" id="ARBA00023026"/>
    </source>
</evidence>
<evidence type="ECO:0000313" key="8">
    <source>
        <dbReference type="EMBL" id="WZK91318.1"/>
    </source>
</evidence>
<keyword evidence="3" id="KW-0964">Secreted</keyword>
<comment type="subcellular location">
    <subcellularLocation>
        <location evidence="1">Membrane</location>
    </subcellularLocation>
    <subcellularLocation>
        <location evidence="2">Secreted</location>
    </subcellularLocation>
</comment>
<dbReference type="SUPFAM" id="SSF51120">
    <property type="entry name" value="beta-Roll"/>
    <property type="match status" value="4"/>
</dbReference>
<gene>
    <name evidence="8" type="ORF">QEZ52_20935</name>
</gene>
<geneLocation type="plasmid" evidence="8 9">
    <name>unnamed4</name>
</geneLocation>
<keyword evidence="9" id="KW-1185">Reference proteome</keyword>
<dbReference type="PANTHER" id="PTHR38340">
    <property type="entry name" value="S-LAYER PROTEIN"/>
    <property type="match status" value="1"/>
</dbReference>
<keyword evidence="6" id="KW-0843">Virulence</keyword>
<evidence type="ECO:0000256" key="7">
    <source>
        <dbReference type="ARBA" id="ARBA00023136"/>
    </source>
</evidence>
<dbReference type="Pfam" id="PF00353">
    <property type="entry name" value="HemolysinCabind"/>
    <property type="match status" value="7"/>
</dbReference>
<accession>A0ABZ2Y035</accession>
<keyword evidence="4" id="KW-0800">Toxin</keyword>
<evidence type="ECO:0000256" key="3">
    <source>
        <dbReference type="ARBA" id="ARBA00022525"/>
    </source>
</evidence>
<evidence type="ECO:0000256" key="2">
    <source>
        <dbReference type="ARBA" id="ARBA00004613"/>
    </source>
</evidence>
<evidence type="ECO:0000256" key="4">
    <source>
        <dbReference type="ARBA" id="ARBA00022656"/>
    </source>
</evidence>
<dbReference type="InterPro" id="IPR001343">
    <property type="entry name" value="Hemolysn_Ca-bd"/>
</dbReference>
<dbReference type="InterPro" id="IPR011049">
    <property type="entry name" value="Serralysin-like_metalloprot_C"/>
</dbReference>
<dbReference type="InterPro" id="IPR050557">
    <property type="entry name" value="RTX_toxin/Mannuronan_C5-epim"/>
</dbReference>
<dbReference type="PANTHER" id="PTHR38340:SF1">
    <property type="entry name" value="S-LAYER PROTEIN"/>
    <property type="match status" value="1"/>
</dbReference>